<comment type="caution">
    <text evidence="7">The sequence shown here is derived from an EMBL/GenBank/DDBJ whole genome shotgun (WGS) entry which is preliminary data.</text>
</comment>
<dbReference type="CDD" id="cd00609">
    <property type="entry name" value="AAT_like"/>
    <property type="match status" value="1"/>
</dbReference>
<dbReference type="SUPFAM" id="SSF53383">
    <property type="entry name" value="PLP-dependent transferases"/>
    <property type="match status" value="1"/>
</dbReference>
<dbReference type="EC" id="4.4.1.13" evidence="2"/>
<comment type="similarity">
    <text evidence="5">Belongs to the class-II pyridoxal-phosphate-dependent aminotransferase family. MalY/PatB cystathionine beta-lyase subfamily.</text>
</comment>
<evidence type="ECO:0000256" key="5">
    <source>
        <dbReference type="ARBA" id="ARBA00037974"/>
    </source>
</evidence>
<evidence type="ECO:0000313" key="8">
    <source>
        <dbReference type="Proteomes" id="UP000317036"/>
    </source>
</evidence>
<evidence type="ECO:0000256" key="1">
    <source>
        <dbReference type="ARBA" id="ARBA00001933"/>
    </source>
</evidence>
<dbReference type="AlphaFoldDB" id="A0A559K8K7"/>
<organism evidence="7 8">
    <name type="scientific">Paenibacillus cremeus</name>
    <dbReference type="NCBI Taxonomy" id="2163881"/>
    <lineage>
        <taxon>Bacteria</taxon>
        <taxon>Bacillati</taxon>
        <taxon>Bacillota</taxon>
        <taxon>Bacilli</taxon>
        <taxon>Bacillales</taxon>
        <taxon>Paenibacillaceae</taxon>
        <taxon>Paenibacillus</taxon>
    </lineage>
</organism>
<dbReference type="InterPro" id="IPR015422">
    <property type="entry name" value="PyrdxlP-dep_Trfase_small"/>
</dbReference>
<dbReference type="NCBIfam" id="TIGR04350">
    <property type="entry name" value="C_S_lyase_PatB"/>
    <property type="match status" value="1"/>
</dbReference>
<dbReference type="GO" id="GO:0047804">
    <property type="term" value="F:cysteine-S-conjugate beta-lyase activity"/>
    <property type="evidence" value="ECO:0007669"/>
    <property type="project" value="UniProtKB-EC"/>
</dbReference>
<dbReference type="InterPro" id="IPR027619">
    <property type="entry name" value="C-S_lyase_PatB-like"/>
</dbReference>
<dbReference type="RefSeq" id="WP_144849729.1">
    <property type="nucleotide sequence ID" value="NZ_VNJI01000023.1"/>
</dbReference>
<protein>
    <recommendedName>
        <fullName evidence="2">cysteine-S-conjugate beta-lyase</fullName>
        <ecNumber evidence="2">4.4.1.13</ecNumber>
    </recommendedName>
</protein>
<evidence type="ECO:0000259" key="6">
    <source>
        <dbReference type="Pfam" id="PF00155"/>
    </source>
</evidence>
<evidence type="ECO:0000256" key="3">
    <source>
        <dbReference type="ARBA" id="ARBA00022898"/>
    </source>
</evidence>
<evidence type="ECO:0000256" key="2">
    <source>
        <dbReference type="ARBA" id="ARBA00012224"/>
    </source>
</evidence>
<dbReference type="Pfam" id="PF00155">
    <property type="entry name" value="Aminotran_1_2"/>
    <property type="match status" value="1"/>
</dbReference>
<dbReference type="InterPro" id="IPR015424">
    <property type="entry name" value="PyrdxlP-dep_Trfase"/>
</dbReference>
<dbReference type="PANTHER" id="PTHR43525:SF1">
    <property type="entry name" value="PROTEIN MALY"/>
    <property type="match status" value="1"/>
</dbReference>
<dbReference type="EMBL" id="VNJI01000023">
    <property type="protein sequence ID" value="TVY08462.1"/>
    <property type="molecule type" value="Genomic_DNA"/>
</dbReference>
<dbReference type="GO" id="GO:0008483">
    <property type="term" value="F:transaminase activity"/>
    <property type="evidence" value="ECO:0007669"/>
    <property type="project" value="UniProtKB-KW"/>
</dbReference>
<reference evidence="7 8" key="1">
    <citation type="submission" date="2019-07" db="EMBL/GenBank/DDBJ databases">
        <authorList>
            <person name="Kim J."/>
        </authorList>
    </citation>
    <scope>NUCLEOTIDE SEQUENCE [LARGE SCALE GENOMIC DNA]</scope>
    <source>
        <strain evidence="7 8">JC52</strain>
    </source>
</reference>
<dbReference type="InterPro" id="IPR004839">
    <property type="entry name" value="Aminotransferase_I/II_large"/>
</dbReference>
<proteinExistence type="inferred from homology"/>
<name>A0A559K8K7_9BACL</name>
<dbReference type="Gene3D" id="3.90.1150.10">
    <property type="entry name" value="Aspartate Aminotransferase, domain 1"/>
    <property type="match status" value="1"/>
</dbReference>
<accession>A0A559K8K7</accession>
<feature type="domain" description="Aminotransferase class I/classII large" evidence="6">
    <location>
        <begin position="31"/>
        <end position="382"/>
    </location>
</feature>
<keyword evidence="3" id="KW-0663">Pyridoxal phosphate</keyword>
<evidence type="ECO:0000256" key="4">
    <source>
        <dbReference type="ARBA" id="ARBA00023239"/>
    </source>
</evidence>
<keyword evidence="7" id="KW-0808">Transferase</keyword>
<dbReference type="InterPro" id="IPR051798">
    <property type="entry name" value="Class-II_PLP-Dep_Aminotrans"/>
</dbReference>
<sequence>MTHNFDREINRRNTNSYKWDQSEKLFGSSDIVPLWVADMDFEGPPAVKAALEKRASLGVYGYTIKSEDYYKAITSWFQRRHHWTIQPEWISDSPGIVTSLSLAVDLFSEPGSQVILQSPVYYPFYDVIKDNGRVVAKNPLLLQNGRYEMDYAHLEELMQGGAKLLLLCNPHNPGGRVWTREDLERLGELILKHGVTVISDEIHCDMTFEGHPYTPFASLSKEIANLTVTLLAPSKTFNMPSLHASFAVSSNPEFKRTFDKRLKTLSLHMTNFFVPCAVEAAFNEGDAWLDELIPYIYGNMEYASNYLSEHLPEVKPMRPEGTYLLWIDCRGLGLDVKQLKALMFEQAKVAFSEGSVFGTEAQGYLRINLACTRRTLQDALEKFCRAAAAVRQGQV</sequence>
<keyword evidence="4" id="KW-0456">Lyase</keyword>
<gene>
    <name evidence="7" type="ORF">FPZ49_18690</name>
</gene>
<dbReference type="InterPro" id="IPR015421">
    <property type="entry name" value="PyrdxlP-dep_Trfase_major"/>
</dbReference>
<dbReference type="GO" id="GO:0030170">
    <property type="term" value="F:pyridoxal phosphate binding"/>
    <property type="evidence" value="ECO:0007669"/>
    <property type="project" value="InterPro"/>
</dbReference>
<keyword evidence="8" id="KW-1185">Reference proteome</keyword>
<keyword evidence="7" id="KW-0032">Aminotransferase</keyword>
<dbReference type="PANTHER" id="PTHR43525">
    <property type="entry name" value="PROTEIN MALY"/>
    <property type="match status" value="1"/>
</dbReference>
<dbReference type="OrthoDB" id="9802872at2"/>
<dbReference type="Proteomes" id="UP000317036">
    <property type="component" value="Unassembled WGS sequence"/>
</dbReference>
<evidence type="ECO:0000313" key="7">
    <source>
        <dbReference type="EMBL" id="TVY08462.1"/>
    </source>
</evidence>
<comment type="cofactor">
    <cofactor evidence="1">
        <name>pyridoxal 5'-phosphate</name>
        <dbReference type="ChEBI" id="CHEBI:597326"/>
    </cofactor>
</comment>
<dbReference type="Gene3D" id="3.40.640.10">
    <property type="entry name" value="Type I PLP-dependent aspartate aminotransferase-like (Major domain)"/>
    <property type="match status" value="1"/>
</dbReference>